<dbReference type="PROSITE" id="PS50888">
    <property type="entry name" value="BHLH"/>
    <property type="match status" value="1"/>
</dbReference>
<dbReference type="GO" id="GO:0048513">
    <property type="term" value="P:animal organ development"/>
    <property type="evidence" value="ECO:0007669"/>
    <property type="project" value="UniProtKB-ARBA"/>
</dbReference>
<feature type="region of interest" description="Disordered" evidence="3">
    <location>
        <begin position="356"/>
        <end position="383"/>
    </location>
</feature>
<feature type="compositionally biased region" description="Pro residues" evidence="3">
    <location>
        <begin position="759"/>
        <end position="769"/>
    </location>
</feature>
<dbReference type="Proteomes" id="UP000319801">
    <property type="component" value="Unassembled WGS sequence"/>
</dbReference>
<feature type="region of interest" description="Disordered" evidence="3">
    <location>
        <begin position="747"/>
        <end position="776"/>
    </location>
</feature>
<feature type="transmembrane region" description="Helical" evidence="4">
    <location>
        <begin position="990"/>
        <end position="1010"/>
    </location>
</feature>
<gene>
    <name evidence="7" type="ORF">Baya_9623</name>
</gene>
<dbReference type="EMBL" id="VCAZ01000074">
    <property type="protein sequence ID" value="TSP25398.1"/>
    <property type="molecule type" value="Genomic_DNA"/>
</dbReference>
<dbReference type="InterPro" id="IPR000014">
    <property type="entry name" value="PAS"/>
</dbReference>
<evidence type="ECO:0000259" key="5">
    <source>
        <dbReference type="PROSITE" id="PS50112"/>
    </source>
</evidence>
<dbReference type="GO" id="GO:0003677">
    <property type="term" value="F:DNA binding"/>
    <property type="evidence" value="ECO:0007669"/>
    <property type="project" value="UniProtKB-KW"/>
</dbReference>
<dbReference type="InterPro" id="IPR032776">
    <property type="entry name" value="CECR6/TMEM121"/>
</dbReference>
<dbReference type="InterPro" id="IPR042314">
    <property type="entry name" value="TMEM121"/>
</dbReference>
<feature type="compositionally biased region" description="Polar residues" evidence="3">
    <location>
        <begin position="367"/>
        <end position="383"/>
    </location>
</feature>
<feature type="transmembrane region" description="Helical" evidence="4">
    <location>
        <begin position="1099"/>
        <end position="1120"/>
    </location>
</feature>
<accession>A0A556UXQ3</accession>
<dbReference type="InterPro" id="IPR056192">
    <property type="entry name" value="bHLH_NPAS4"/>
</dbReference>
<dbReference type="OrthoDB" id="9978016at2759"/>
<proteinExistence type="inferred from homology"/>
<evidence type="ECO:0000256" key="3">
    <source>
        <dbReference type="SAM" id="MobiDB-lite"/>
    </source>
</evidence>
<feature type="compositionally biased region" description="Low complexity" evidence="3">
    <location>
        <begin position="356"/>
        <end position="366"/>
    </location>
</feature>
<dbReference type="Gene3D" id="3.30.450.20">
    <property type="entry name" value="PAS domain"/>
    <property type="match status" value="2"/>
</dbReference>
<feature type="transmembrane region" description="Helical" evidence="4">
    <location>
        <begin position="954"/>
        <end position="978"/>
    </location>
</feature>
<dbReference type="InterPro" id="IPR035965">
    <property type="entry name" value="PAS-like_dom_sf"/>
</dbReference>
<feature type="domain" description="PAS" evidence="5">
    <location>
        <begin position="74"/>
        <end position="139"/>
    </location>
</feature>
<dbReference type="Pfam" id="PF14997">
    <property type="entry name" value="CECR6_TMEM121"/>
    <property type="match status" value="1"/>
</dbReference>
<evidence type="ECO:0000313" key="7">
    <source>
        <dbReference type="EMBL" id="TSP25398.1"/>
    </source>
</evidence>
<protein>
    <submittedName>
        <fullName evidence="7">Neuronal PAS domain-containing protein 4A</fullName>
    </submittedName>
</protein>
<keyword evidence="4" id="KW-1133">Transmembrane helix</keyword>
<comment type="caution">
    <text evidence="7">The sequence shown here is derived from an EMBL/GenBank/DDBJ whole genome shotgun (WGS) entry which is preliminary data.</text>
</comment>
<dbReference type="SUPFAM" id="SSF55785">
    <property type="entry name" value="PYP-like sensor domain (PAS domain)"/>
    <property type="match status" value="2"/>
</dbReference>
<evidence type="ECO:0000313" key="8">
    <source>
        <dbReference type="Proteomes" id="UP000319801"/>
    </source>
</evidence>
<organism evidence="7 8">
    <name type="scientific">Bagarius yarrelli</name>
    <name type="common">Goonch</name>
    <name type="synonym">Bagrus yarrelli</name>
    <dbReference type="NCBI Taxonomy" id="175774"/>
    <lineage>
        <taxon>Eukaryota</taxon>
        <taxon>Metazoa</taxon>
        <taxon>Chordata</taxon>
        <taxon>Craniata</taxon>
        <taxon>Vertebrata</taxon>
        <taxon>Euteleostomi</taxon>
        <taxon>Actinopterygii</taxon>
        <taxon>Neopterygii</taxon>
        <taxon>Teleostei</taxon>
        <taxon>Ostariophysi</taxon>
        <taxon>Siluriformes</taxon>
        <taxon>Sisoridae</taxon>
        <taxon>Sisorinae</taxon>
        <taxon>Bagarius</taxon>
    </lineage>
</organism>
<feature type="domain" description="BHLH" evidence="6">
    <location>
        <begin position="1"/>
        <end position="53"/>
    </location>
</feature>
<evidence type="ECO:0000256" key="2">
    <source>
        <dbReference type="ARBA" id="ARBA00023125"/>
    </source>
</evidence>
<dbReference type="CDD" id="cd19697">
    <property type="entry name" value="bHLH-PAS_NPAS4_PASD10"/>
    <property type="match status" value="1"/>
</dbReference>
<sequence length="1252" mass="135488">MYRSTKGASKARRDQINTEIRNLRDLLPISDADKARLSYLHIMSLACIYTRKSVFFCQEAADAGSAEESAEFLSFHELSELVQSMPGFLLLLTSEGKLLYLTDSVAEHLGHSMVDLVAQGDSVYDIIDPTDHAVMRSNLVPPTSQDTDRLFRCRFNTSKSVRRQSAGNKLVLIRARCLQSVTGPSPPGSYWTSNPVWVCFCAPLEPHPPRPSTSTEQPLTLSLESSFLLLCFRSQHSRDMRLQDAQDSVSVHLGMDVETLRSHSWYSLLHPQDLTHASAQHCSLLREGGEGRAEMVVRVESADHTWVWLYMVLQLETGEYPISSHNFVISESEAWSVRQQLNSEETQLSVVLTTSTSQQDTLSLQSPDTLSSPDQVFTPGSSGLSGQSFDFSMAVCSTGSTEDQGASSSIEPLTLESAPRSSISSLEEETLFHQPPSETMDRPSAASSPDTVATVSDLDFLTQNILLPPAFQVDPPLPALPLPLPPVPTSQAQQTKEFVCTPPYTPQLGSSSFPFGEPLFSFDPTGATTPPPLPPTATVTTTVAPTLSPSAPSNPQGSPAPPTTTLSTLVPLTLPALSTEILFPSEPCSGSLYEKLPPTPDSPGDGDCTVMSLPEVRGPLYVDVPFGPLSYPPEGLLTPETSPGKQPSLSFFSLEQEREKERTEISLLAHHISTLAEGFYLDPLLSKLLPVSAHPSSPSLNSEGHETISMVGEFYPVKTWRGLDLPIFPDDDSLFEESVLETIFQDLDSPSISSTPSSPSSPPSSPPTPECWQPPLHFDRVSTMSAGHFCSVQSAHSNHTAGCGANLSPVNKGDIVDGKAAGEVAMETEVVSSPLSTSIPASPPLQLTASPVTPVPVDSPVSPASPGLPCAQSLFEELAALEPMFGAGASIAPGLGQQPELYQLQSHLPQQCFHKGMLPSPQVCLSTLVTVSTMAVLDLYLLEQSMLGRGSRSWPAAWACTAVALGDLGFLLALRFVSAGVASEARSPRRAFASALWFLFLSLLELKLFFVCQNYRHERRPADPLARKTLTLLLSVGLPSLFLVLTGAEHVTPAHRKQEVRARLLWVALDLLDVLDLQAGLWEEAQGGAVVPLWVDGVVFFYCYVLLLLLPCVSLTELALPGLRQAHREAVYPWLSLFAINVMTLGLRAVGVLWYRDPRISTVFVGKNVLALAIKLRSAWDMHRNTSGAGQTEGGEGGSRTPSLGMDAEQVEQGQGCTTNPSSREHTLLRTHGQRLDHADSTLGPAYITQEL</sequence>
<dbReference type="Pfam" id="PF23183">
    <property type="entry name" value="bHLH_NPAS4"/>
    <property type="match status" value="1"/>
</dbReference>
<dbReference type="AlphaFoldDB" id="A0A556UXQ3"/>
<dbReference type="SMART" id="SM00091">
    <property type="entry name" value="PAS"/>
    <property type="match status" value="2"/>
</dbReference>
<evidence type="ECO:0000256" key="1">
    <source>
        <dbReference type="ARBA" id="ARBA00007711"/>
    </source>
</evidence>
<name>A0A556UXQ3_BAGYA</name>
<dbReference type="CDD" id="cd00130">
    <property type="entry name" value="PAS"/>
    <property type="match status" value="1"/>
</dbReference>
<feature type="transmembrane region" description="Helical" evidence="4">
    <location>
        <begin position="1132"/>
        <end position="1155"/>
    </location>
</feature>
<dbReference type="PANTHER" id="PTHR31046:SF4">
    <property type="entry name" value="TRANSMEMBRANE PROTEIN 121-LIKE ISOFORM X1"/>
    <property type="match status" value="1"/>
</dbReference>
<feature type="transmembrane region" description="Helical" evidence="4">
    <location>
        <begin position="925"/>
        <end position="942"/>
    </location>
</feature>
<reference evidence="7 8" key="1">
    <citation type="journal article" date="2019" name="Genome Biol. Evol.">
        <title>Whole-Genome Sequencing of the Giant Devil Catfish, Bagarius yarrelli.</title>
        <authorList>
            <person name="Jiang W."/>
            <person name="Lv Y."/>
            <person name="Cheng L."/>
            <person name="Yang K."/>
            <person name="Chao B."/>
            <person name="Wang X."/>
            <person name="Li Y."/>
            <person name="Pan X."/>
            <person name="You X."/>
            <person name="Zhang Y."/>
            <person name="Yang J."/>
            <person name="Li J."/>
            <person name="Zhang X."/>
            <person name="Liu S."/>
            <person name="Sun C."/>
            <person name="Yang J."/>
            <person name="Shi Q."/>
        </authorList>
    </citation>
    <scope>NUCLEOTIDE SEQUENCE [LARGE SCALE GENOMIC DNA]</scope>
    <source>
        <strain evidence="7">JWS20170419001</strain>
        <tissue evidence="7">Muscle</tissue>
    </source>
</reference>
<keyword evidence="4" id="KW-0812">Transmembrane</keyword>
<evidence type="ECO:0000256" key="4">
    <source>
        <dbReference type="SAM" id="Phobius"/>
    </source>
</evidence>
<keyword evidence="4" id="KW-0472">Membrane</keyword>
<keyword evidence="8" id="KW-1185">Reference proteome</keyword>
<dbReference type="PANTHER" id="PTHR31046">
    <property type="entry name" value="TRANSMEMBRANE PROTEIN 121"/>
    <property type="match status" value="1"/>
</dbReference>
<evidence type="ECO:0000259" key="6">
    <source>
        <dbReference type="PROSITE" id="PS50888"/>
    </source>
</evidence>
<dbReference type="Pfam" id="PF14598">
    <property type="entry name" value="PAS_11"/>
    <property type="match status" value="1"/>
</dbReference>
<keyword evidence="2" id="KW-0238">DNA-binding</keyword>
<dbReference type="GO" id="GO:0046983">
    <property type="term" value="F:protein dimerization activity"/>
    <property type="evidence" value="ECO:0007669"/>
    <property type="project" value="InterPro"/>
</dbReference>
<feature type="compositionally biased region" description="Polar residues" evidence="3">
    <location>
        <begin position="400"/>
        <end position="411"/>
    </location>
</feature>
<dbReference type="InterPro" id="IPR011598">
    <property type="entry name" value="bHLH_dom"/>
</dbReference>
<feature type="compositionally biased region" description="Low complexity" evidence="3">
    <location>
        <begin position="749"/>
        <end position="758"/>
    </location>
</feature>
<dbReference type="PROSITE" id="PS50112">
    <property type="entry name" value="PAS"/>
    <property type="match status" value="1"/>
</dbReference>
<feature type="region of interest" description="Disordered" evidence="3">
    <location>
        <begin position="400"/>
        <end position="451"/>
    </location>
</feature>
<comment type="similarity">
    <text evidence="1">Belongs to the TMEM121 family.</text>
</comment>
<feature type="region of interest" description="Disordered" evidence="3">
    <location>
        <begin position="545"/>
        <end position="565"/>
    </location>
</feature>
<feature type="compositionally biased region" description="Polar residues" evidence="3">
    <location>
        <begin position="1212"/>
        <end position="1222"/>
    </location>
</feature>
<feature type="region of interest" description="Disordered" evidence="3">
    <location>
        <begin position="1185"/>
        <end position="1225"/>
    </location>
</feature>